<feature type="signal peptide" evidence="2">
    <location>
        <begin position="1"/>
        <end position="22"/>
    </location>
</feature>
<comment type="caution">
    <text evidence="3">The sequence shown here is derived from an EMBL/GenBank/DDBJ whole genome shotgun (WGS) entry which is preliminary data.</text>
</comment>
<keyword evidence="2" id="KW-0732">Signal</keyword>
<evidence type="ECO:0000313" key="3">
    <source>
        <dbReference type="EMBL" id="KAF3129434.1"/>
    </source>
</evidence>
<evidence type="ECO:0000313" key="4">
    <source>
        <dbReference type="Proteomes" id="UP000480548"/>
    </source>
</evidence>
<gene>
    <name evidence="3" type="ORF">TWF703_008899</name>
</gene>
<name>A0A7C8P3E0_ORBOL</name>
<feature type="compositionally biased region" description="Polar residues" evidence="1">
    <location>
        <begin position="386"/>
        <end position="400"/>
    </location>
</feature>
<organism evidence="3 4">
    <name type="scientific">Orbilia oligospora</name>
    <name type="common">Nematode-trapping fungus</name>
    <name type="synonym">Arthrobotrys oligospora</name>
    <dbReference type="NCBI Taxonomy" id="2813651"/>
    <lineage>
        <taxon>Eukaryota</taxon>
        <taxon>Fungi</taxon>
        <taxon>Dikarya</taxon>
        <taxon>Ascomycota</taxon>
        <taxon>Pezizomycotina</taxon>
        <taxon>Orbiliomycetes</taxon>
        <taxon>Orbiliales</taxon>
        <taxon>Orbiliaceae</taxon>
        <taxon>Orbilia</taxon>
    </lineage>
</organism>
<dbReference type="AlphaFoldDB" id="A0A7C8P3E0"/>
<feature type="compositionally biased region" description="Basic and acidic residues" evidence="1">
    <location>
        <begin position="466"/>
        <end position="476"/>
    </location>
</feature>
<feature type="region of interest" description="Disordered" evidence="1">
    <location>
        <begin position="375"/>
        <end position="400"/>
    </location>
</feature>
<sequence length="611" mass="69061">MQIPIVLLLQTYLIISFGRLSSQQNHEESSAPKVSAYTWIGEINQTNGCLKEAPRRPGSLEEDICLSMDPSLTKVTLRDKKLVPRICNNVGPKWTTWRVTGLLTEHDKGSSKTFKGYIEHVSLGYCVTYNLYNIWDMDQSRRGWLMLKNCDDLKDLTKDLDVDTMDAMQDEEYDEFMNVIRLSHIYEYQGRSMKEGDPDDSQLARRIFPKGRQPTVRMGENTDLVTMNINDICGQYGTYAKALEVAKRRGDDDFGLPNWSILAAYQPKDTCKSKMDPYTEEELTTCPDEWTFGCGFGTIREDSLVTWGCYLKTIHFSTSQLSRSNPIDNINKPTLAMADAPDTKVPILVRLNSRARLLSYTVKEDITAPAQYYPYSIPRSKKPESESTGDATNLNDTATSHVEENDRSIIIYGTKKGLTILYPRRCRLSEGVCSPRSTNEESFGTDGDGDMDMDVHEGGSAIPSDLEGKLPEEPPRKKTYTKAPKYESDSEPEDYSIQKNARFPWKFLVELGSPVIEFAVPGPSHSAPEYNYLEFLPWLEKMYLTAITADGKVHLIILPLRLPPPGVSSNQLGSNDFPVHTMLLSPRKLGQIRLKGICVDFMRRLQTPNSP</sequence>
<dbReference type="EMBL" id="WIQZ01000062">
    <property type="protein sequence ID" value="KAF3129434.1"/>
    <property type="molecule type" value="Genomic_DNA"/>
</dbReference>
<dbReference type="Proteomes" id="UP000480548">
    <property type="component" value="Unassembled WGS sequence"/>
</dbReference>
<reference evidence="3 4" key="1">
    <citation type="submission" date="2019-06" db="EMBL/GenBank/DDBJ databases">
        <authorList>
            <person name="Palmer J.M."/>
        </authorList>
    </citation>
    <scope>NUCLEOTIDE SEQUENCE [LARGE SCALE GENOMIC DNA]</scope>
    <source>
        <strain evidence="3 4">TWF703</strain>
    </source>
</reference>
<proteinExistence type="predicted"/>
<feature type="region of interest" description="Disordered" evidence="1">
    <location>
        <begin position="431"/>
        <end position="493"/>
    </location>
</feature>
<protein>
    <submittedName>
        <fullName evidence="3">Uncharacterized protein</fullName>
    </submittedName>
</protein>
<accession>A0A7C8P3E0</accession>
<evidence type="ECO:0000256" key="1">
    <source>
        <dbReference type="SAM" id="MobiDB-lite"/>
    </source>
</evidence>
<feature type="chain" id="PRO_5028870133" evidence="2">
    <location>
        <begin position="23"/>
        <end position="611"/>
    </location>
</feature>
<evidence type="ECO:0000256" key="2">
    <source>
        <dbReference type="SAM" id="SignalP"/>
    </source>
</evidence>